<feature type="transmembrane region" description="Helical" evidence="1">
    <location>
        <begin position="160"/>
        <end position="180"/>
    </location>
</feature>
<proteinExistence type="predicted"/>
<keyword evidence="1" id="KW-1133">Transmembrane helix</keyword>
<dbReference type="Proteomes" id="UP001059380">
    <property type="component" value="Chromosome"/>
</dbReference>
<name>A0A9J7BI69_9BACT</name>
<accession>A0A9J7BI69</accession>
<evidence type="ECO:0000256" key="1">
    <source>
        <dbReference type="SAM" id="Phobius"/>
    </source>
</evidence>
<organism evidence="2 3">
    <name type="scientific">Occallatibacter riparius</name>
    <dbReference type="NCBI Taxonomy" id="1002689"/>
    <lineage>
        <taxon>Bacteria</taxon>
        <taxon>Pseudomonadati</taxon>
        <taxon>Acidobacteriota</taxon>
        <taxon>Terriglobia</taxon>
        <taxon>Terriglobales</taxon>
        <taxon>Acidobacteriaceae</taxon>
        <taxon>Occallatibacter</taxon>
    </lineage>
</organism>
<keyword evidence="1" id="KW-0812">Transmembrane</keyword>
<dbReference type="KEGG" id="orp:MOP44_17735"/>
<keyword evidence="1" id="KW-0472">Membrane</keyword>
<dbReference type="AlphaFoldDB" id="A0A9J7BI69"/>
<sequence>MLSAKSETVFADSAEWMQDDPRWRVAQQVAGGPHFARSPLLSRFLLYVVSETLEGRHAAITEHKIGVAVFGRPVSYRTDDDNIVRNYARQLRKRLAEHFAREGKDSPIRIEIPVGGYVPSFPEVDIAPQIEQPDVAHEVIPASGIALGPLHRRPSISRKLAWPLAALIIILAGFVVWFTGGGHTDPRSTTIDHAHALWRAEMPSNGITYVVPTDAGFNLMEDMAHRSLSLADYIKGQYADMPPQSIDAHTRQDLGTQPYTDFVSLQVVSMLARRPEYDPKRVLLRFPRDLRVDDLKKSSAVIIGSADSNPWASLVDANANFRIVPQPEMSGAAIMNMHPEGGEQKTYRSHWGEPAHETFALILLQPNLSGSGYLLLIEGLDIAGTQAAAELLFSQPGIAPIVERALRKDGSLRPFEVLVRATSIQSNAAGTEIVASRIH</sequence>
<dbReference type="RefSeq" id="WP_260791591.1">
    <property type="nucleotide sequence ID" value="NZ_CP093313.1"/>
</dbReference>
<dbReference type="EMBL" id="CP093313">
    <property type="protein sequence ID" value="UWZ82407.1"/>
    <property type="molecule type" value="Genomic_DNA"/>
</dbReference>
<reference evidence="2" key="1">
    <citation type="submission" date="2021-04" db="EMBL/GenBank/DDBJ databases">
        <title>Phylogenetic analysis of Acidobacteriaceae.</title>
        <authorList>
            <person name="Qiu L."/>
            <person name="Zhang Q."/>
        </authorList>
    </citation>
    <scope>NUCLEOTIDE SEQUENCE</scope>
    <source>
        <strain evidence="2">DSM 25168</strain>
    </source>
</reference>
<keyword evidence="3" id="KW-1185">Reference proteome</keyword>
<evidence type="ECO:0000313" key="2">
    <source>
        <dbReference type="EMBL" id="UWZ82407.1"/>
    </source>
</evidence>
<gene>
    <name evidence="2" type="ORF">MOP44_17735</name>
</gene>
<evidence type="ECO:0000313" key="3">
    <source>
        <dbReference type="Proteomes" id="UP001059380"/>
    </source>
</evidence>
<protein>
    <submittedName>
        <fullName evidence="2">Uncharacterized protein</fullName>
    </submittedName>
</protein>